<dbReference type="Pfam" id="PF00155">
    <property type="entry name" value="Aminotran_1_2"/>
    <property type="match status" value="1"/>
</dbReference>
<dbReference type="AlphaFoldDB" id="A0A1I3Z9N7"/>
<name>A0A1I3Z9N7_9LACT</name>
<dbReference type="FunFam" id="3.40.640.10:FF:000033">
    <property type="entry name" value="Aspartate aminotransferase"/>
    <property type="match status" value="1"/>
</dbReference>
<evidence type="ECO:0000256" key="6">
    <source>
        <dbReference type="RuleBase" id="RU000481"/>
    </source>
</evidence>
<organism evidence="8 9">
    <name type="scientific">Marinilactibacillus piezotolerans</name>
    <dbReference type="NCBI Taxonomy" id="258723"/>
    <lineage>
        <taxon>Bacteria</taxon>
        <taxon>Bacillati</taxon>
        <taxon>Bacillota</taxon>
        <taxon>Bacilli</taxon>
        <taxon>Lactobacillales</taxon>
        <taxon>Carnobacteriaceae</taxon>
        <taxon>Marinilactibacillus</taxon>
    </lineage>
</organism>
<dbReference type="InterPro" id="IPR050596">
    <property type="entry name" value="AspAT/PAT-like"/>
</dbReference>
<dbReference type="SUPFAM" id="SSF53383">
    <property type="entry name" value="PLP-dependent transferases"/>
    <property type="match status" value="1"/>
</dbReference>
<gene>
    <name evidence="8" type="ORF">SAMN04488569_10312</name>
</gene>
<dbReference type="PANTHER" id="PTHR46383">
    <property type="entry name" value="ASPARTATE AMINOTRANSFERASE"/>
    <property type="match status" value="1"/>
</dbReference>
<keyword evidence="4 6" id="KW-0808">Transferase</keyword>
<dbReference type="OrthoDB" id="9802328at2"/>
<keyword evidence="3 6" id="KW-0032">Aminotransferase</keyword>
<feature type="domain" description="Aminotransferase class I/classII large" evidence="7">
    <location>
        <begin position="34"/>
        <end position="385"/>
    </location>
</feature>
<evidence type="ECO:0000256" key="3">
    <source>
        <dbReference type="ARBA" id="ARBA00022576"/>
    </source>
</evidence>
<dbReference type="Proteomes" id="UP000199589">
    <property type="component" value="Unassembled WGS sequence"/>
</dbReference>
<dbReference type="STRING" id="258723.GCA_900169305_00094"/>
<evidence type="ECO:0000313" key="9">
    <source>
        <dbReference type="Proteomes" id="UP000199589"/>
    </source>
</evidence>
<dbReference type="InterPro" id="IPR015424">
    <property type="entry name" value="PyrdxlP-dep_Trfase"/>
</dbReference>
<dbReference type="InterPro" id="IPR004838">
    <property type="entry name" value="NHTrfase_class1_PyrdxlP-BS"/>
</dbReference>
<dbReference type="RefSeq" id="WP_091897989.1">
    <property type="nucleotide sequence ID" value="NZ_FOSJ01000031.1"/>
</dbReference>
<reference evidence="9" key="1">
    <citation type="submission" date="2016-10" db="EMBL/GenBank/DDBJ databases">
        <authorList>
            <person name="Varghese N."/>
            <person name="Submissions S."/>
        </authorList>
    </citation>
    <scope>NUCLEOTIDE SEQUENCE [LARGE SCALE GENOMIC DNA]</scope>
    <source>
        <strain evidence="9">DSM 16108</strain>
    </source>
</reference>
<protein>
    <recommendedName>
        <fullName evidence="6">Aminotransferase</fullName>
        <ecNumber evidence="6">2.6.1.-</ecNumber>
    </recommendedName>
</protein>
<dbReference type="GO" id="GO:0008483">
    <property type="term" value="F:transaminase activity"/>
    <property type="evidence" value="ECO:0007669"/>
    <property type="project" value="UniProtKB-KW"/>
</dbReference>
<keyword evidence="9" id="KW-1185">Reference proteome</keyword>
<comment type="cofactor">
    <cofactor evidence="1 6">
        <name>pyridoxal 5'-phosphate</name>
        <dbReference type="ChEBI" id="CHEBI:597326"/>
    </cofactor>
</comment>
<evidence type="ECO:0000256" key="4">
    <source>
        <dbReference type="ARBA" id="ARBA00022679"/>
    </source>
</evidence>
<dbReference type="EMBL" id="FOSJ01000031">
    <property type="protein sequence ID" value="SFK40722.1"/>
    <property type="molecule type" value="Genomic_DNA"/>
</dbReference>
<keyword evidence="5" id="KW-0663">Pyridoxal phosphate</keyword>
<accession>A0A1I3Z9N7</accession>
<sequence length="396" mass="44137">MDTTELHKLFNAQTQEIEISLIRQFDEQVAPIEGMIRLTLGQPDFPTPQHVKDAGIEAINNNFSFYTGMAGDIRLREALANFIQVKYNVSYDPETEILSTVGATEALATTLLGILNPGDKVLIPSPFFSLYEPLVLLGRGVPIYIDTTENDFILSPEMIQSAMDKHGDKVKAIILNYPTNPTGVTWNREEVKAIADTLKKYPNIFAISDEIYSELVYEGSHISLGEYLFDQTIVINGLSKSHAMTGWRLGFTLAPKTITDQIKKVHQNLVTSASSITQFAGIEALKNGMDDAVPMRLEYQKRRDLIYEVMSDLGFKIAKPNGAFYIFAKIPEGYIQDSFKFCLDLAKKVKIGFVPGVAFGKAGEGYVRLSYASSMAEIKEAMKRLVAYMKENAPEI</sequence>
<comment type="similarity">
    <text evidence="2 6">Belongs to the class-I pyridoxal-phosphate-dependent aminotransferase family.</text>
</comment>
<evidence type="ECO:0000256" key="2">
    <source>
        <dbReference type="ARBA" id="ARBA00007441"/>
    </source>
</evidence>
<dbReference type="GO" id="GO:0006520">
    <property type="term" value="P:amino acid metabolic process"/>
    <property type="evidence" value="ECO:0007669"/>
    <property type="project" value="InterPro"/>
</dbReference>
<dbReference type="InterPro" id="IPR004839">
    <property type="entry name" value="Aminotransferase_I/II_large"/>
</dbReference>
<evidence type="ECO:0000256" key="5">
    <source>
        <dbReference type="ARBA" id="ARBA00022898"/>
    </source>
</evidence>
<evidence type="ECO:0000313" key="8">
    <source>
        <dbReference type="EMBL" id="SFK40722.1"/>
    </source>
</evidence>
<proteinExistence type="inferred from homology"/>
<dbReference type="CDD" id="cd00609">
    <property type="entry name" value="AAT_like"/>
    <property type="match status" value="1"/>
</dbReference>
<evidence type="ECO:0000256" key="1">
    <source>
        <dbReference type="ARBA" id="ARBA00001933"/>
    </source>
</evidence>
<dbReference type="PANTHER" id="PTHR46383:SF4">
    <property type="entry name" value="AMINOTRANSFERASE"/>
    <property type="match status" value="1"/>
</dbReference>
<dbReference type="InterPro" id="IPR015422">
    <property type="entry name" value="PyrdxlP-dep_Trfase_small"/>
</dbReference>
<dbReference type="Gene3D" id="3.90.1150.10">
    <property type="entry name" value="Aspartate Aminotransferase, domain 1"/>
    <property type="match status" value="1"/>
</dbReference>
<evidence type="ECO:0000259" key="7">
    <source>
        <dbReference type="Pfam" id="PF00155"/>
    </source>
</evidence>
<dbReference type="EC" id="2.6.1.-" evidence="6"/>
<dbReference type="GO" id="GO:0030170">
    <property type="term" value="F:pyridoxal phosphate binding"/>
    <property type="evidence" value="ECO:0007669"/>
    <property type="project" value="InterPro"/>
</dbReference>
<dbReference type="NCBIfam" id="NF005588">
    <property type="entry name" value="PRK07309.1"/>
    <property type="match status" value="1"/>
</dbReference>
<dbReference type="InterPro" id="IPR015421">
    <property type="entry name" value="PyrdxlP-dep_Trfase_major"/>
</dbReference>
<dbReference type="PROSITE" id="PS00105">
    <property type="entry name" value="AA_TRANSFER_CLASS_1"/>
    <property type="match status" value="1"/>
</dbReference>
<dbReference type="Gene3D" id="3.40.640.10">
    <property type="entry name" value="Type I PLP-dependent aspartate aminotransferase-like (Major domain)"/>
    <property type="match status" value="1"/>
</dbReference>